<dbReference type="EMBL" id="CM010721">
    <property type="protein sequence ID" value="RZC70663.1"/>
    <property type="molecule type" value="Genomic_DNA"/>
</dbReference>
<accession>A0A4Y7KBC7</accession>
<feature type="region of interest" description="Leucine repeat II (LRII)" evidence="3">
    <location>
        <begin position="476"/>
        <end position="508"/>
    </location>
</feature>
<name>A0A4Y7KBC7_PAPSO</name>
<dbReference type="Gramene" id="RZC70663">
    <property type="protein sequence ID" value="RZC70663"/>
    <property type="gene ID" value="C5167_033794"/>
</dbReference>
<evidence type="ECO:0000256" key="2">
    <source>
        <dbReference type="ARBA" id="ARBA00023163"/>
    </source>
</evidence>
<keyword evidence="6" id="KW-1185">Reference proteome</keyword>
<feature type="region of interest" description="SAW" evidence="3">
    <location>
        <begin position="614"/>
        <end position="679"/>
    </location>
</feature>
<dbReference type="OMA" id="QCRSSIM"/>
<feature type="short sequence motif" description="VHIID" evidence="3">
    <location>
        <begin position="426"/>
        <end position="430"/>
    </location>
</feature>
<feature type="region of interest" description="VHIID" evidence="3">
    <location>
        <begin position="395"/>
        <end position="460"/>
    </location>
</feature>
<feature type="region of interest" description="Leucine repeat I (LRI)" evidence="3">
    <location>
        <begin position="876"/>
        <end position="936"/>
    </location>
</feature>
<sequence length="1251" mass="142111">METTLDQNFMDQNTIFSSTGSHTTSFNIGPEEDSTGEFDFSDVVLKYINQILMEDTTEERNCLIQDSSALQAAEKPFYEMLGEKYPTSPDCNTEVQVENFTHYSSCNNAVETNWIDELERLVEPSEGKVQLVSDAYCESELIRQLTPRLSYNHSSGINSVVEGPVKSPVGNVQVPDVYCESELEMQYRKGVEEANKFLPNGNNLILNFESKDFLRYDRNKEASDVVVELEKKDGNGSRRKKNVHREDGNLEEGRNYKQLAAVEAAMFDMVLVNGENEEQAESTIRKSLKVEASKNLQQNGGKSHGKKQTSKTGTVDLWSLLIQCAQAVATDDRRIASELLKQLRQHSSPSGDGLQRLANCFTDGLEARLAGSGSQIYSTLPQKSPSSVADMLKAYQLFMTAIPFKKISNFFANQTINDLAENATSLHIVDFGILYGFQWPCLIQCLSKRKGGPPKLRITGIELPRPGFRPAERVEETGCRLRDYAKELNVPFEYHAIAQKWETIQLEDLKIKKDELLVANCLFRARNLLDESVILDSPRDAVLNLIRKMNPDLFIHGILNGTYNSPFFVTRFREALFHFSTLFDVLETIIPRENIERMTIERDLLGKEAMNIIACEGSNRARNTNAGFIQLPVNKDILKKVKEQAKADYHKDFVVDEDSSSSIATLNVSQEEDTTSSEEYDFSDVVLNYINQMLMEEDFEKKNSMFQESSALQAAEKPFYEILGEKYPPPPDYNPLLHDVHLESEPIWSFRKGVEEANKFLPDDNNLIVNLERNEERKISMTGSRGKKNVHREDIEVEEGRRSNKQMAVFSEEAVQKAMFDMVLLGDEGECDSANSTLRESLKIEASKNLKQNGQTTGHYADKFRGKKQNSEMDVVDLRKLLIRCAQAIAADDRMTASEMLKRIRLHSSPLGDGSQRLAHCFADGLEARLAGTGSQIYSILLHKKTSASDFLKGQHLFMAAIPFKKASTFFANQTINDVAENASILHIVDFGILYGFQWPGLIQRLSKRKGGPPKLRITGIDFPQPGFRPADRVQETGRRLRDYAEEFSVPFEYHAIAQKWETIQLEDLKIYKDEVLVVNCVYQARKLLDETVISDSPRSAVLNLVRKMNPNVFVHGVTNGAYSSPYFVTRFREALFRFSSMFDLLETNVPREHPGRIIIERDLLGKAAFNVIACEGSERVERPETYKQWHLRTVRAGFMQLPLNKDILNKAKDNVKLFYHKDFVVDEDSQWMLLGWKGRVIFALSSWRPM</sequence>
<feature type="region of interest" description="Leucine repeat II (LRII)" evidence="3">
    <location>
        <begin position="1036"/>
        <end position="1068"/>
    </location>
</feature>
<dbReference type="Proteomes" id="UP000316621">
    <property type="component" value="Chromosome 7"/>
</dbReference>
<dbReference type="PROSITE" id="PS50985">
    <property type="entry name" value="GRAS"/>
    <property type="match status" value="2"/>
</dbReference>
<keyword evidence="2" id="KW-0804">Transcription</keyword>
<comment type="caution">
    <text evidence="3">Lacks conserved residue(s) required for the propagation of feature annotation.</text>
</comment>
<feature type="region of interest" description="Disordered" evidence="4">
    <location>
        <begin position="231"/>
        <end position="250"/>
    </location>
</feature>
<dbReference type="AlphaFoldDB" id="A0A4Y7KBC7"/>
<evidence type="ECO:0000256" key="1">
    <source>
        <dbReference type="ARBA" id="ARBA00023015"/>
    </source>
</evidence>
<keyword evidence="1" id="KW-0805">Transcription regulation</keyword>
<dbReference type="Pfam" id="PF03514">
    <property type="entry name" value="GRAS"/>
    <property type="match status" value="2"/>
</dbReference>
<proteinExistence type="inferred from homology"/>
<feature type="region of interest" description="VHIID" evidence="3">
    <location>
        <begin position="955"/>
        <end position="1020"/>
    </location>
</feature>
<feature type="region of interest" description="SAW" evidence="3">
    <location>
        <begin position="1174"/>
        <end position="1249"/>
    </location>
</feature>
<dbReference type="InterPro" id="IPR005202">
    <property type="entry name" value="TF_GRAS"/>
</dbReference>
<organism evidence="5 6">
    <name type="scientific">Papaver somniferum</name>
    <name type="common">Opium poppy</name>
    <dbReference type="NCBI Taxonomy" id="3469"/>
    <lineage>
        <taxon>Eukaryota</taxon>
        <taxon>Viridiplantae</taxon>
        <taxon>Streptophyta</taxon>
        <taxon>Embryophyta</taxon>
        <taxon>Tracheophyta</taxon>
        <taxon>Spermatophyta</taxon>
        <taxon>Magnoliopsida</taxon>
        <taxon>Ranunculales</taxon>
        <taxon>Papaveraceae</taxon>
        <taxon>Papaveroideae</taxon>
        <taxon>Papaver</taxon>
    </lineage>
</organism>
<evidence type="ECO:0000313" key="5">
    <source>
        <dbReference type="EMBL" id="RZC70663.1"/>
    </source>
</evidence>
<dbReference type="PANTHER" id="PTHR31636">
    <property type="entry name" value="OSJNBA0084A10.13 PROTEIN-RELATED"/>
    <property type="match status" value="1"/>
</dbReference>
<evidence type="ECO:0000313" key="6">
    <source>
        <dbReference type="Proteomes" id="UP000316621"/>
    </source>
</evidence>
<evidence type="ECO:0000256" key="3">
    <source>
        <dbReference type="PROSITE-ProRule" id="PRU01191"/>
    </source>
</evidence>
<evidence type="ECO:0000256" key="4">
    <source>
        <dbReference type="SAM" id="MobiDB-lite"/>
    </source>
</evidence>
<feature type="short sequence motif" description="VHIID" evidence="3">
    <location>
        <begin position="986"/>
        <end position="990"/>
    </location>
</feature>
<protein>
    <submittedName>
        <fullName evidence="5">Uncharacterized protein</fullName>
    </submittedName>
</protein>
<comment type="similarity">
    <text evidence="3">Belongs to the GRAS family.</text>
</comment>
<gene>
    <name evidence="5" type="ORF">C5167_033794</name>
</gene>
<reference evidence="5 6" key="1">
    <citation type="journal article" date="2018" name="Science">
        <title>The opium poppy genome and morphinan production.</title>
        <authorList>
            <person name="Guo L."/>
            <person name="Winzer T."/>
            <person name="Yang X."/>
            <person name="Li Y."/>
            <person name="Ning Z."/>
            <person name="He Z."/>
            <person name="Teodor R."/>
            <person name="Lu Y."/>
            <person name="Bowser T.A."/>
            <person name="Graham I.A."/>
            <person name="Ye K."/>
        </authorList>
    </citation>
    <scope>NUCLEOTIDE SEQUENCE [LARGE SCALE GENOMIC DNA]</scope>
    <source>
        <strain evidence="6">cv. HN1</strain>
        <tissue evidence="5">Leaves</tissue>
    </source>
</reference>